<evidence type="ECO:0000256" key="1">
    <source>
        <dbReference type="ARBA" id="ARBA00008455"/>
    </source>
</evidence>
<dbReference type="EnsemblMetazoa" id="XM_014389078.2">
    <property type="protein sequence ID" value="XP_014244564.2"/>
    <property type="gene ID" value="LOC106663870"/>
</dbReference>
<keyword evidence="5" id="KW-0788">Thiol protease</keyword>
<dbReference type="InterPro" id="IPR000668">
    <property type="entry name" value="Peptidase_C1A_C"/>
</dbReference>
<dbReference type="FunFam" id="3.90.70.10:FF:000031">
    <property type="entry name" value="Cathepsin B"/>
    <property type="match status" value="2"/>
</dbReference>
<evidence type="ECO:0000256" key="4">
    <source>
        <dbReference type="ARBA" id="ARBA00022801"/>
    </source>
</evidence>
<dbReference type="Gene3D" id="3.90.70.10">
    <property type="entry name" value="Cysteine proteinases"/>
    <property type="match status" value="2"/>
</dbReference>
<keyword evidence="2" id="KW-0645">Protease</keyword>
<evidence type="ECO:0000256" key="5">
    <source>
        <dbReference type="ARBA" id="ARBA00022807"/>
    </source>
</evidence>
<dbReference type="PROSITE" id="PS00640">
    <property type="entry name" value="THIOL_PROTEASE_ASN"/>
    <property type="match status" value="2"/>
</dbReference>
<dbReference type="KEGG" id="clec:106663870"/>
<evidence type="ECO:0000256" key="2">
    <source>
        <dbReference type="ARBA" id="ARBA00022670"/>
    </source>
</evidence>
<dbReference type="OMA" id="HTYEAIN"/>
<evidence type="ECO:0000256" key="3">
    <source>
        <dbReference type="ARBA" id="ARBA00022729"/>
    </source>
</evidence>
<dbReference type="RefSeq" id="XP_014244564.2">
    <property type="nucleotide sequence ID" value="XM_014389078.2"/>
</dbReference>
<dbReference type="InterPro" id="IPR000169">
    <property type="entry name" value="Pept_cys_AS"/>
</dbReference>
<dbReference type="GeneID" id="106663870"/>
<dbReference type="PROSITE" id="PS00139">
    <property type="entry name" value="THIOL_PROTEASE_CYS"/>
    <property type="match status" value="2"/>
</dbReference>
<dbReference type="Pfam" id="PF00112">
    <property type="entry name" value="Peptidase_C1"/>
    <property type="match status" value="2"/>
</dbReference>
<evidence type="ECO:0000256" key="8">
    <source>
        <dbReference type="SAM" id="SignalP"/>
    </source>
</evidence>
<keyword evidence="7" id="KW-1015">Disulfide bond</keyword>
<dbReference type="SUPFAM" id="SSF54001">
    <property type="entry name" value="Cysteine proteinases"/>
    <property type="match status" value="2"/>
</dbReference>
<feature type="signal peptide" evidence="8">
    <location>
        <begin position="1"/>
        <end position="16"/>
    </location>
</feature>
<evidence type="ECO:0000256" key="6">
    <source>
        <dbReference type="ARBA" id="ARBA00023145"/>
    </source>
</evidence>
<evidence type="ECO:0000256" key="7">
    <source>
        <dbReference type="ARBA" id="ARBA00023157"/>
    </source>
</evidence>
<dbReference type="InterPro" id="IPR012599">
    <property type="entry name" value="Propeptide_C1A"/>
</dbReference>
<dbReference type="InterPro" id="IPR025660">
    <property type="entry name" value="Pept_his_AS"/>
</dbReference>
<feature type="domain" description="Peptidase C1A papain C-terminal" evidence="9">
    <location>
        <begin position="80"/>
        <end position="331"/>
    </location>
</feature>
<organism evidence="10 11">
    <name type="scientific">Cimex lectularius</name>
    <name type="common">Bed bug</name>
    <name type="synonym">Acanthia lectularia</name>
    <dbReference type="NCBI Taxonomy" id="79782"/>
    <lineage>
        <taxon>Eukaryota</taxon>
        <taxon>Metazoa</taxon>
        <taxon>Ecdysozoa</taxon>
        <taxon>Arthropoda</taxon>
        <taxon>Hexapoda</taxon>
        <taxon>Insecta</taxon>
        <taxon>Pterygota</taxon>
        <taxon>Neoptera</taxon>
        <taxon>Paraneoptera</taxon>
        <taxon>Hemiptera</taxon>
        <taxon>Heteroptera</taxon>
        <taxon>Panheteroptera</taxon>
        <taxon>Cimicomorpha</taxon>
        <taxon>Cimicidae</taxon>
        <taxon>Cimex</taxon>
    </lineage>
</organism>
<feature type="chain" id="PRO_5035250421" description="Peptidase C1A papain C-terminal domain-containing protein" evidence="8">
    <location>
        <begin position="17"/>
        <end position="792"/>
    </location>
</feature>
<protein>
    <recommendedName>
        <fullName evidence="9">Peptidase C1A papain C-terminal domain-containing protein</fullName>
    </recommendedName>
</protein>
<dbReference type="CDD" id="cd02620">
    <property type="entry name" value="Peptidase_C1A_CathepsinB"/>
    <property type="match status" value="2"/>
</dbReference>
<evidence type="ECO:0000313" key="11">
    <source>
        <dbReference type="Proteomes" id="UP000494040"/>
    </source>
</evidence>
<dbReference type="SMART" id="SM00645">
    <property type="entry name" value="Pept_C1"/>
    <property type="match status" value="2"/>
</dbReference>
<keyword evidence="3 8" id="KW-0732">Signal</keyword>
<feature type="domain" description="Peptidase C1A papain C-terminal" evidence="9">
    <location>
        <begin position="540"/>
        <end position="791"/>
    </location>
</feature>
<reference evidence="10" key="1">
    <citation type="submission" date="2022-01" db="UniProtKB">
        <authorList>
            <consortium name="EnsemblMetazoa"/>
        </authorList>
    </citation>
    <scope>IDENTIFICATION</scope>
</reference>
<accession>A0A8I6RIL5</accession>
<dbReference type="InterPro" id="IPR038765">
    <property type="entry name" value="Papain-like_cys_pep_sf"/>
</dbReference>
<name>A0A8I6RIL5_CIMLE</name>
<dbReference type="AlphaFoldDB" id="A0A8I6RIL5"/>
<evidence type="ECO:0000259" key="9">
    <source>
        <dbReference type="SMART" id="SM00645"/>
    </source>
</evidence>
<dbReference type="PROSITE" id="PS00639">
    <property type="entry name" value="THIOL_PROTEASE_HIS"/>
    <property type="match status" value="2"/>
</dbReference>
<keyword evidence="6" id="KW-0865">Zymogen</keyword>
<dbReference type="OrthoDB" id="640249at2759"/>
<keyword evidence="11" id="KW-1185">Reference proteome</keyword>
<comment type="similarity">
    <text evidence="1">Belongs to the peptidase C1 family.</text>
</comment>
<proteinExistence type="inferred from homology"/>
<dbReference type="GO" id="GO:0006508">
    <property type="term" value="P:proteolysis"/>
    <property type="evidence" value="ECO:0007669"/>
    <property type="project" value="UniProtKB-KW"/>
</dbReference>
<dbReference type="PRINTS" id="PR00705">
    <property type="entry name" value="PAPAIN"/>
</dbReference>
<keyword evidence="4" id="KW-0378">Hydrolase</keyword>
<dbReference type="InterPro" id="IPR025661">
    <property type="entry name" value="Pept_asp_AS"/>
</dbReference>
<dbReference type="Proteomes" id="UP000494040">
    <property type="component" value="Unassembled WGS sequence"/>
</dbReference>
<sequence length="792" mass="88242">MRLLLALGLLFAGTEASTVSLYNSESIIRTVNNANAAWKAGHNFAKDVPLAYIKGLLGARKSIVNELPVKSYDDLTDFKIPEEFDSRKHWPKCPTIRHIRDQGTCGSCWAVAAASTFSDRACIASNGTFKQPLSTEELLACCDKCGFGCQGGYTDEAWKFFRDHGVVTGGDYHSHVGCQPYQIQPCEHHIKGKRPECSSLPLSSTPKCKKACLNPQFKGKFKQDHHKVKTAYTLNSTVTNIQKELMQFGPAEVSFMVYEDFPTYKEGVYHHVTGNLLGGHAVRLLGWGTENGTPYWLIANSWNTDWGNKGLFKIVRGKNECGIEDDVVGGQLEVWEMDSSSSLGPLLYSLRGDMEGLTTLPPDSWQGMECHELEIVIGQITLENVVGIIITTTGGKDGGLHEHGPAMYKENKLIGNPKWTMVSFTKILKSTLLYHFHTCFSSDTICFATRHLFSYLKHQNIAMRLILTFGLLFAGSEASTVSLYNFESIIRTVNNANATWKSGHNFAKVVPVAYIKGLFWSWKSEVNDLPVKSYDVLTDFPEEFDSRKHWPKCPTIGHIRDQGACGSCWAIAAASTFSDRACIASNGTFKEPLSTEQLLACCEECGNGCQGGYTDEAWIFFRDHGVVTGGDYQSNVGCQPYQIQPCEHYMKGKRPECSSLPLSPTPKCKQTCLNPQFKGSFEQDHHKVKTVYTVNGTVASIQKELMQFGPVEARLMAYEDFLTYKEGVYHHVTGQFLTRHSIRILGWGTENGTPYWLIANSWNTDWGDKGFFKILRGKNECGIEEKVIAGQV</sequence>
<dbReference type="GO" id="GO:0004197">
    <property type="term" value="F:cysteine-type endopeptidase activity"/>
    <property type="evidence" value="ECO:0007669"/>
    <property type="project" value="InterPro"/>
</dbReference>
<dbReference type="InterPro" id="IPR013128">
    <property type="entry name" value="Peptidase_C1A"/>
</dbReference>
<dbReference type="PANTHER" id="PTHR12411">
    <property type="entry name" value="CYSTEINE PROTEASE FAMILY C1-RELATED"/>
    <property type="match status" value="1"/>
</dbReference>
<evidence type="ECO:0000313" key="10">
    <source>
        <dbReference type="EnsemblMetazoa" id="XP_014244564.2"/>
    </source>
</evidence>
<dbReference type="Pfam" id="PF08127">
    <property type="entry name" value="Propeptide_C1"/>
    <property type="match status" value="1"/>
</dbReference>